<dbReference type="RefSeq" id="WP_167374808.1">
    <property type="nucleotide sequence ID" value="NZ_CBDDTQ010000003.1"/>
</dbReference>
<gene>
    <name evidence="2" type="ORF">LZG35_12345</name>
</gene>
<evidence type="ECO:0000313" key="3">
    <source>
        <dbReference type="Proteomes" id="UP001107961"/>
    </source>
</evidence>
<proteinExistence type="predicted"/>
<dbReference type="Pfam" id="PF01755">
    <property type="entry name" value="Glyco_transf_25"/>
    <property type="match status" value="1"/>
</dbReference>
<reference evidence="2" key="1">
    <citation type="submission" date="2022-01" db="EMBL/GenBank/DDBJ databases">
        <authorList>
            <person name="Karlyshev A.V."/>
            <person name="Jaspars M."/>
        </authorList>
    </citation>
    <scope>NUCLEOTIDE SEQUENCE</scope>
    <source>
        <strain evidence="2">AGSA3-2</strain>
    </source>
</reference>
<organism evidence="2 3">
    <name type="scientific">Alloalcanivorax xenomutans</name>
    <dbReference type="NCBI Taxonomy" id="1094342"/>
    <lineage>
        <taxon>Bacteria</taxon>
        <taxon>Pseudomonadati</taxon>
        <taxon>Pseudomonadota</taxon>
        <taxon>Gammaproteobacteria</taxon>
        <taxon>Oceanospirillales</taxon>
        <taxon>Alcanivoracaceae</taxon>
        <taxon>Alloalcanivorax</taxon>
    </lineage>
</organism>
<protein>
    <submittedName>
        <fullName evidence="2">Glycosyltransferase family 25 protein</fullName>
    </submittedName>
</protein>
<dbReference type="KEGG" id="axe:P40_03035"/>
<dbReference type="EMBL" id="JAJVKT010000014">
    <property type="protein sequence ID" value="MCE7509432.1"/>
    <property type="molecule type" value="Genomic_DNA"/>
</dbReference>
<dbReference type="CDD" id="cd06532">
    <property type="entry name" value="Glyco_transf_25"/>
    <property type="match status" value="1"/>
</dbReference>
<evidence type="ECO:0000313" key="2">
    <source>
        <dbReference type="EMBL" id="MCE7509432.1"/>
    </source>
</evidence>
<feature type="domain" description="Glycosyl transferase family 25" evidence="1">
    <location>
        <begin position="9"/>
        <end position="182"/>
    </location>
</feature>
<evidence type="ECO:0000259" key="1">
    <source>
        <dbReference type="Pfam" id="PF01755"/>
    </source>
</evidence>
<name>A0A9Q3ZHR4_9GAMM</name>
<accession>A0A9Q3ZHR4</accession>
<keyword evidence="3" id="KW-1185">Reference proteome</keyword>
<sequence length="255" mass="28734">MGQDAFNVLAIAMPTEVARHQHLSEMMSKLGVPYSLVETSPPVASEHWLKVGYDQERSLAILGRDLSPAEVGCFLSHRNAWKAAAESDKPTLILEGDALLDTDSVAVCRALAETPNSWELAMLYYSKCLPSVWHQQQLTGAHRLVKFANRRTYCLAAYMLNPAGAAKLLALSKNFYLPADDFVCGGWIRKDLNMFAVSPRAAGLCEHAHQSTLEAGRIKRKQRKHKQKNNKKLSRRIELYLRGLYQRYRPPRKSL</sequence>
<comment type="caution">
    <text evidence="2">The sequence shown here is derived from an EMBL/GenBank/DDBJ whole genome shotgun (WGS) entry which is preliminary data.</text>
</comment>
<dbReference type="Proteomes" id="UP001107961">
    <property type="component" value="Unassembled WGS sequence"/>
</dbReference>
<dbReference type="AlphaFoldDB" id="A0A9Q3ZHR4"/>
<dbReference type="InterPro" id="IPR002654">
    <property type="entry name" value="Glyco_trans_25"/>
</dbReference>